<name>A0A934S5U4_9BACT</name>
<keyword evidence="4" id="KW-1185">Reference proteome</keyword>
<keyword evidence="1" id="KW-0732">Signal</keyword>
<feature type="chain" id="PRO_5037578246" evidence="1">
    <location>
        <begin position="26"/>
        <end position="235"/>
    </location>
</feature>
<evidence type="ECO:0000256" key="1">
    <source>
        <dbReference type="SAM" id="SignalP"/>
    </source>
</evidence>
<dbReference type="InterPro" id="IPR013424">
    <property type="entry name" value="Ice-binding_C"/>
</dbReference>
<dbReference type="RefSeq" id="WP_200267392.1">
    <property type="nucleotide sequence ID" value="NZ_JAENIJ010000003.1"/>
</dbReference>
<gene>
    <name evidence="3" type="ORF">JIN85_02725</name>
</gene>
<sequence>MKIPTQKWLPLLLTSVFALGSAANAAVITWGSVEDTTGVSVVSTTGTLVSAYNAGTSTVEINGETWLSSNPLGTYQAGLLGGATTDDANFTTLLDQASSGGGSTTAASIDLGTFTTGHIYEIQVFYTDQRTSVAGLNDRFMSFSSTDGTTTGDSVEVESDPDNIKETEYGQYVIGTFTADGSDPDLLLIPYLSSFGNSHITAYQIRDITSIPEPSVVALLGIGGLAMGLRRRVKC</sequence>
<proteinExistence type="predicted"/>
<evidence type="ECO:0000313" key="3">
    <source>
        <dbReference type="EMBL" id="MBK1881311.1"/>
    </source>
</evidence>
<protein>
    <submittedName>
        <fullName evidence="3">PEP-CTERM sorting domain-containing protein</fullName>
    </submittedName>
</protein>
<organism evidence="3 4">
    <name type="scientific">Luteolibacter pohnpeiensis</name>
    <dbReference type="NCBI Taxonomy" id="454153"/>
    <lineage>
        <taxon>Bacteria</taxon>
        <taxon>Pseudomonadati</taxon>
        <taxon>Verrucomicrobiota</taxon>
        <taxon>Verrucomicrobiia</taxon>
        <taxon>Verrucomicrobiales</taxon>
        <taxon>Verrucomicrobiaceae</taxon>
        <taxon>Luteolibacter</taxon>
    </lineage>
</organism>
<accession>A0A934S5U4</accession>
<evidence type="ECO:0000259" key="2">
    <source>
        <dbReference type="Pfam" id="PF07589"/>
    </source>
</evidence>
<dbReference type="Pfam" id="PF07589">
    <property type="entry name" value="PEP-CTERM"/>
    <property type="match status" value="1"/>
</dbReference>
<feature type="signal peptide" evidence="1">
    <location>
        <begin position="1"/>
        <end position="25"/>
    </location>
</feature>
<dbReference type="NCBIfam" id="TIGR02595">
    <property type="entry name" value="PEP_CTERM"/>
    <property type="match status" value="1"/>
</dbReference>
<reference evidence="3" key="1">
    <citation type="submission" date="2021-01" db="EMBL/GenBank/DDBJ databases">
        <title>Modified the classification status of verrucomicrobia.</title>
        <authorList>
            <person name="Feng X."/>
        </authorList>
    </citation>
    <scope>NUCLEOTIDE SEQUENCE</scope>
    <source>
        <strain evidence="3">KCTC 22041</strain>
    </source>
</reference>
<comment type="caution">
    <text evidence="3">The sequence shown here is derived from an EMBL/GenBank/DDBJ whole genome shotgun (WGS) entry which is preliminary data.</text>
</comment>
<dbReference type="Proteomes" id="UP000603141">
    <property type="component" value="Unassembled WGS sequence"/>
</dbReference>
<dbReference type="AlphaFoldDB" id="A0A934S5U4"/>
<dbReference type="EMBL" id="JAENIJ010000003">
    <property type="protein sequence ID" value="MBK1881311.1"/>
    <property type="molecule type" value="Genomic_DNA"/>
</dbReference>
<feature type="domain" description="Ice-binding protein C-terminal" evidence="2">
    <location>
        <begin position="210"/>
        <end position="232"/>
    </location>
</feature>
<evidence type="ECO:0000313" key="4">
    <source>
        <dbReference type="Proteomes" id="UP000603141"/>
    </source>
</evidence>